<reference evidence="2 3" key="1">
    <citation type="submission" date="2024-02" db="EMBL/GenBank/DDBJ databases">
        <title>Chromosome-scale genome assembly of the rough periwinkle Littorina saxatilis.</title>
        <authorList>
            <person name="De Jode A."/>
            <person name="Faria R."/>
            <person name="Formenti G."/>
            <person name="Sims Y."/>
            <person name="Smith T.P."/>
            <person name="Tracey A."/>
            <person name="Wood J.M.D."/>
            <person name="Zagrodzka Z.B."/>
            <person name="Johannesson K."/>
            <person name="Butlin R.K."/>
            <person name="Leder E.H."/>
        </authorList>
    </citation>
    <scope>NUCLEOTIDE SEQUENCE [LARGE SCALE GENOMIC DNA]</scope>
    <source>
        <strain evidence="2">Snail1</strain>
        <tissue evidence="2">Muscle</tissue>
    </source>
</reference>
<dbReference type="EMBL" id="JBAMIC010000007">
    <property type="protein sequence ID" value="KAK7105479.1"/>
    <property type="molecule type" value="Genomic_DNA"/>
</dbReference>
<proteinExistence type="predicted"/>
<dbReference type="AlphaFoldDB" id="A0AAN9BHV8"/>
<dbReference type="Proteomes" id="UP001374579">
    <property type="component" value="Unassembled WGS sequence"/>
</dbReference>
<protein>
    <submittedName>
        <fullName evidence="2">Uncharacterized protein</fullName>
    </submittedName>
</protein>
<feature type="chain" id="PRO_5043004479" evidence="1">
    <location>
        <begin position="21"/>
        <end position="180"/>
    </location>
</feature>
<organism evidence="2 3">
    <name type="scientific">Littorina saxatilis</name>
    <dbReference type="NCBI Taxonomy" id="31220"/>
    <lineage>
        <taxon>Eukaryota</taxon>
        <taxon>Metazoa</taxon>
        <taxon>Spiralia</taxon>
        <taxon>Lophotrochozoa</taxon>
        <taxon>Mollusca</taxon>
        <taxon>Gastropoda</taxon>
        <taxon>Caenogastropoda</taxon>
        <taxon>Littorinimorpha</taxon>
        <taxon>Littorinoidea</taxon>
        <taxon>Littorinidae</taxon>
        <taxon>Littorina</taxon>
    </lineage>
</organism>
<evidence type="ECO:0000256" key="1">
    <source>
        <dbReference type="SAM" id="SignalP"/>
    </source>
</evidence>
<keyword evidence="1" id="KW-0732">Signal</keyword>
<keyword evidence="3" id="KW-1185">Reference proteome</keyword>
<name>A0AAN9BHV8_9CAEN</name>
<gene>
    <name evidence="2" type="ORF">V1264_016849</name>
</gene>
<evidence type="ECO:0000313" key="2">
    <source>
        <dbReference type="EMBL" id="KAK7105479.1"/>
    </source>
</evidence>
<evidence type="ECO:0000313" key="3">
    <source>
        <dbReference type="Proteomes" id="UP001374579"/>
    </source>
</evidence>
<comment type="caution">
    <text evidence="2">The sequence shown here is derived from an EMBL/GenBank/DDBJ whole genome shotgun (WGS) entry which is preliminary data.</text>
</comment>
<sequence>MAPLQLLVCVTFWFVRMSNAAENNGCLDFPTLSSNRTVRARENAAVNLPFTIKPDTECLAHPGHETFIEIYRSTDMDKSGKPMCTLVVFANKTCTAVPDDNCECDAEAGTGLSFSRRVTLCDSGVWIWKTGYRNSLKTKLLFDVQPSSNCGDMVHGDIVMISGVVVGSNVVTAIVTAIIF</sequence>
<feature type="signal peptide" evidence="1">
    <location>
        <begin position="1"/>
        <end position="20"/>
    </location>
</feature>
<accession>A0AAN9BHV8</accession>